<dbReference type="InterPro" id="IPR036895">
    <property type="entry name" value="Uracil-DNA_glycosylase-like_sf"/>
</dbReference>
<evidence type="ECO:0000313" key="2">
    <source>
        <dbReference type="EMBL" id="MBO8442193.1"/>
    </source>
</evidence>
<keyword evidence="2" id="KW-0326">Glycosidase</keyword>
<dbReference type="EMBL" id="JADIMU010000003">
    <property type="protein sequence ID" value="MBO8442193.1"/>
    <property type="molecule type" value="Genomic_DNA"/>
</dbReference>
<dbReference type="InterPro" id="IPR005122">
    <property type="entry name" value="Uracil-DNA_glycosylase-like"/>
</dbReference>
<dbReference type="GO" id="GO:0033958">
    <property type="term" value="F:DNA-deoxyinosine glycosylase activity"/>
    <property type="evidence" value="ECO:0007669"/>
    <property type="project" value="UniProtKB-EC"/>
</dbReference>
<evidence type="ECO:0000313" key="3">
    <source>
        <dbReference type="Proteomes" id="UP000823633"/>
    </source>
</evidence>
<reference evidence="2" key="2">
    <citation type="journal article" date="2021" name="PeerJ">
        <title>Extensive microbial diversity within the chicken gut microbiome revealed by metagenomics and culture.</title>
        <authorList>
            <person name="Gilroy R."/>
            <person name="Ravi A."/>
            <person name="Getino M."/>
            <person name="Pursley I."/>
            <person name="Horton D.L."/>
            <person name="Alikhan N.F."/>
            <person name="Baker D."/>
            <person name="Gharbi K."/>
            <person name="Hall N."/>
            <person name="Watson M."/>
            <person name="Adriaenssens E.M."/>
            <person name="Foster-Nyarko E."/>
            <person name="Jarju S."/>
            <person name="Secka A."/>
            <person name="Antonio M."/>
            <person name="Oren A."/>
            <person name="Chaudhuri R.R."/>
            <person name="La Ragione R."/>
            <person name="Hildebrand F."/>
            <person name="Pallen M.J."/>
        </authorList>
    </citation>
    <scope>NUCLEOTIDE SEQUENCE</scope>
    <source>
        <strain evidence="2">11167</strain>
    </source>
</reference>
<accession>A0A9D9E8U6</accession>
<evidence type="ECO:0000259" key="1">
    <source>
        <dbReference type="SMART" id="SM00986"/>
    </source>
</evidence>
<dbReference type="CDD" id="cd10032">
    <property type="entry name" value="UDG-F6_HDG"/>
    <property type="match status" value="1"/>
</dbReference>
<dbReference type="SMART" id="SM00987">
    <property type="entry name" value="UreE_C"/>
    <property type="match status" value="1"/>
</dbReference>
<dbReference type="Gene3D" id="3.40.470.10">
    <property type="entry name" value="Uracil-DNA glycosylase-like domain"/>
    <property type="match status" value="1"/>
</dbReference>
<reference evidence="2" key="1">
    <citation type="submission" date="2020-10" db="EMBL/GenBank/DDBJ databases">
        <authorList>
            <person name="Gilroy R."/>
        </authorList>
    </citation>
    <scope>NUCLEOTIDE SEQUENCE</scope>
    <source>
        <strain evidence="2">11167</strain>
    </source>
</reference>
<dbReference type="AlphaFoldDB" id="A0A9D9E8U6"/>
<sequence length="183" mass="20151">MAAGRVRLAHPFPPVWDSESRVLILGSFPSVKSRQEGFYYANPRNRFWPMLEAIYSTSLSDTEGKKAFLLEHHIALWDSIASCSIIGSADSTIEDAVANDIAMVTRGSKVERIITNGATSHRVYQRFIKPALGIEDICLPSTSPANAAFSLERLIGLWRDFLPQSGEAADSTGQGLLRLFHEG</sequence>
<gene>
    <name evidence="2" type="ORF">IAC42_00315</name>
</gene>
<dbReference type="NCBIfam" id="TIGR04274">
    <property type="entry name" value="hypoxanDNAglyco"/>
    <property type="match status" value="1"/>
</dbReference>
<protein>
    <submittedName>
        <fullName evidence="2">DNA-deoxyinosine glycosylase</fullName>
        <ecNumber evidence="2">3.2.2.15</ecNumber>
    </submittedName>
</protein>
<dbReference type="EC" id="3.2.2.15" evidence="2"/>
<keyword evidence="2" id="KW-0378">Hydrolase</keyword>
<dbReference type="Pfam" id="PF03167">
    <property type="entry name" value="UDG"/>
    <property type="match status" value="1"/>
</dbReference>
<proteinExistence type="predicted"/>
<dbReference type="Proteomes" id="UP000823633">
    <property type="component" value="Unassembled WGS sequence"/>
</dbReference>
<dbReference type="InterPro" id="IPR026353">
    <property type="entry name" value="Hypoxan-DNA_Glyclase"/>
</dbReference>
<dbReference type="SMART" id="SM00986">
    <property type="entry name" value="UDG"/>
    <property type="match status" value="1"/>
</dbReference>
<name>A0A9D9E8U6_9SPIR</name>
<dbReference type="SUPFAM" id="SSF52141">
    <property type="entry name" value="Uracil-DNA glycosylase-like"/>
    <property type="match status" value="1"/>
</dbReference>
<feature type="domain" description="Uracil-DNA glycosylase-like" evidence="1">
    <location>
        <begin position="13"/>
        <end position="162"/>
    </location>
</feature>
<comment type="caution">
    <text evidence="2">The sequence shown here is derived from an EMBL/GenBank/DDBJ whole genome shotgun (WGS) entry which is preliminary data.</text>
</comment>
<organism evidence="2 3">
    <name type="scientific">Candidatus Aphodenecus pullistercoris</name>
    <dbReference type="NCBI Taxonomy" id="2840669"/>
    <lineage>
        <taxon>Bacteria</taxon>
        <taxon>Pseudomonadati</taxon>
        <taxon>Spirochaetota</taxon>
        <taxon>Spirochaetia</taxon>
        <taxon>Spirochaetales</taxon>
        <taxon>Candidatus Aphodenecus</taxon>
    </lineage>
</organism>